<dbReference type="Proteomes" id="UP000000657">
    <property type="component" value="Chromosome"/>
</dbReference>
<proteinExistence type="predicted"/>
<evidence type="ECO:0000313" key="1">
    <source>
        <dbReference type="EMBL" id="CAJ59130.1"/>
    </source>
</evidence>
<organism evidence="1 2">
    <name type="scientific">Frankia alni (strain DSM 45986 / CECT 9034 / ACN14a)</name>
    <dbReference type="NCBI Taxonomy" id="326424"/>
    <lineage>
        <taxon>Bacteria</taxon>
        <taxon>Bacillati</taxon>
        <taxon>Actinomycetota</taxon>
        <taxon>Actinomycetes</taxon>
        <taxon>Frankiales</taxon>
        <taxon>Frankiaceae</taxon>
        <taxon>Frankia</taxon>
    </lineage>
</organism>
<dbReference type="AlphaFoldDB" id="Q0RTG8"/>
<dbReference type="eggNOG" id="COG1857">
    <property type="taxonomic scope" value="Bacteria"/>
</dbReference>
<dbReference type="InterPro" id="IPR010148">
    <property type="entry name" value="CRISPR-assoc_prot_CT1975"/>
</dbReference>
<dbReference type="Pfam" id="PF09344">
    <property type="entry name" value="Cas_CT1975"/>
    <property type="match status" value="1"/>
</dbReference>
<evidence type="ECO:0000313" key="2">
    <source>
        <dbReference type="Proteomes" id="UP000000657"/>
    </source>
</evidence>
<dbReference type="HOGENOM" id="CLU_044824_1_0_11"/>
<dbReference type="OrthoDB" id="5291250at2"/>
<sequence>MRCYIDVHILQTVPPSNINRDDAGTPKQAVYGGVKRARVSSQAWKRATRTAFADQIDQAQLGSRTKKISALLAERLTARGKLDPEASTRVATSLLADLGIKPGKKAAETAYLLFFGRPQLERLIDRIEPDLPRLIGLDDTELTAALKNVSVKEVLGAGHPIDVALFGRMVADLPALNVDAATQVAHALSTHAAEVEFDYYTAVDDENPKEDTGAGMIGTVEFQSATLYRFATVGLHQLVENLGGDTEAAVEALRVFLTAFTTSMPTGHENSFAHRTTPNLLTVAVRGDQPVNLVSAFEQPVRAQQKGVLDGSIDQFAKELTTAADLWGLRPELIASTYRTPGDAERGKVLTSALGPSAPLTKVIETVADAARARLASAAR</sequence>
<gene>
    <name evidence="1" type="ordered locus">FRAAL0455</name>
</gene>
<dbReference type="EMBL" id="CT573213">
    <property type="protein sequence ID" value="CAJ59130.1"/>
    <property type="molecule type" value="Genomic_DNA"/>
</dbReference>
<accession>Q0RTG8</accession>
<dbReference type="NCBIfam" id="TIGR01869">
    <property type="entry name" value="casC_Cse4"/>
    <property type="match status" value="1"/>
</dbReference>
<name>Q0RTG8_FRAAA</name>
<dbReference type="STRING" id="326424.FRAAL0455"/>
<reference evidence="1 2" key="1">
    <citation type="journal article" date="2007" name="Genome Res.">
        <title>Genome characteristics of facultatively symbiotic Frankia sp. strains reflect host range and host plant biogeography.</title>
        <authorList>
            <person name="Normand P."/>
            <person name="Lapierre P."/>
            <person name="Tisa L.S."/>
            <person name="Gogarten J.P."/>
            <person name="Alloisio N."/>
            <person name="Bagnarol E."/>
            <person name="Bassi C.A."/>
            <person name="Berry A.M."/>
            <person name="Bickhart D.M."/>
            <person name="Choisne N."/>
            <person name="Couloux A."/>
            <person name="Cournoyer B."/>
            <person name="Cruveiller S."/>
            <person name="Daubin V."/>
            <person name="Demange N."/>
            <person name="Francino M.P."/>
            <person name="Goltsman E."/>
            <person name="Huang Y."/>
            <person name="Kopp O.R."/>
            <person name="Labarre L."/>
            <person name="Lapidus A."/>
            <person name="Lavire C."/>
            <person name="Marechal J."/>
            <person name="Martinez M."/>
            <person name="Mastronunzio J.E."/>
            <person name="Mullin B.C."/>
            <person name="Niemann J."/>
            <person name="Pujic P."/>
            <person name="Rawnsley T."/>
            <person name="Rouy Z."/>
            <person name="Schenowitz C."/>
            <person name="Sellstedt A."/>
            <person name="Tavares F."/>
            <person name="Tomkins J.P."/>
            <person name="Vallenet D."/>
            <person name="Valverde C."/>
            <person name="Wall L.G."/>
            <person name="Wang Y."/>
            <person name="Medigue C."/>
            <person name="Benson D.R."/>
        </authorList>
    </citation>
    <scope>NUCLEOTIDE SEQUENCE [LARGE SCALE GENOMIC DNA]</scope>
    <source>
        <strain evidence="2">DSM 45986 / CECT 9034 / ACN14a</strain>
    </source>
</reference>
<protein>
    <recommendedName>
        <fullName evidence="3">Type I-E CRISPR-associated protein Cas7/Cse4/CasC</fullName>
    </recommendedName>
</protein>
<dbReference type="RefSeq" id="WP_011601711.1">
    <property type="nucleotide sequence ID" value="NC_008278.1"/>
</dbReference>
<dbReference type="KEGG" id="fal:FRAAL0455"/>
<keyword evidence="2" id="KW-1185">Reference proteome</keyword>
<evidence type="ECO:0008006" key="3">
    <source>
        <dbReference type="Google" id="ProtNLM"/>
    </source>
</evidence>